<protein>
    <submittedName>
        <fullName evidence="3">Class F sortase</fullName>
    </submittedName>
</protein>
<dbReference type="Proteomes" id="UP000248544">
    <property type="component" value="Unassembled WGS sequence"/>
</dbReference>
<keyword evidence="2" id="KW-0812">Transmembrane</keyword>
<evidence type="ECO:0000256" key="2">
    <source>
        <dbReference type="SAM" id="Phobius"/>
    </source>
</evidence>
<dbReference type="CDD" id="cd05829">
    <property type="entry name" value="Sortase_F"/>
    <property type="match status" value="1"/>
</dbReference>
<dbReference type="SUPFAM" id="SSF63817">
    <property type="entry name" value="Sortase"/>
    <property type="match status" value="1"/>
</dbReference>
<keyword evidence="2" id="KW-1133">Transmembrane helix</keyword>
<sequence length="245" mass="26076">SPPQPPEPPKKDGGRALFSILVLAAVAGVVTVVIGLVFMLTDPAAYNVSDGRTQLPAKVQPSAAGEYFQAAPSVPPPLPPITPAPPMQPSTPKRLVIKKLKVNAPISSVGLAKDGTIQVPPANNPNLVGWYRLGPTAGQAGPSIMLGHKDTATRSAVFSRLPELRYGDQIEVHRQDGTVAVFTVGGVEQADKRTFPTQRVYGDRDNAQLHLITCGGTYNRVTGHYTDNVIVYATLTSSHRISRAF</sequence>
<organism evidence="3 4">
    <name type="scientific">Spongiactinospora gelatinilytica</name>
    <dbReference type="NCBI Taxonomy" id="2666298"/>
    <lineage>
        <taxon>Bacteria</taxon>
        <taxon>Bacillati</taxon>
        <taxon>Actinomycetota</taxon>
        <taxon>Actinomycetes</taxon>
        <taxon>Streptosporangiales</taxon>
        <taxon>Streptosporangiaceae</taxon>
        <taxon>Spongiactinospora</taxon>
    </lineage>
</organism>
<dbReference type="RefSeq" id="WP_111167765.1">
    <property type="nucleotide sequence ID" value="NZ_POUA01000099.1"/>
</dbReference>
<proteinExistence type="predicted"/>
<dbReference type="Gene3D" id="2.40.260.10">
    <property type="entry name" value="Sortase"/>
    <property type="match status" value="1"/>
</dbReference>
<comment type="caution">
    <text evidence="3">The sequence shown here is derived from an EMBL/GenBank/DDBJ whole genome shotgun (WGS) entry which is preliminary data.</text>
</comment>
<feature type="non-terminal residue" evidence="3">
    <location>
        <position position="1"/>
    </location>
</feature>
<name>A0A2W2I6U1_9ACTN</name>
<evidence type="ECO:0000313" key="4">
    <source>
        <dbReference type="Proteomes" id="UP000248544"/>
    </source>
</evidence>
<dbReference type="InterPro" id="IPR023365">
    <property type="entry name" value="Sortase_dom-sf"/>
</dbReference>
<evidence type="ECO:0000313" key="3">
    <source>
        <dbReference type="EMBL" id="PZG46204.1"/>
    </source>
</evidence>
<gene>
    <name evidence="3" type="ORF">C1I98_14845</name>
</gene>
<accession>A0A2W2I6U1</accession>
<feature type="transmembrane region" description="Helical" evidence="2">
    <location>
        <begin position="16"/>
        <end position="40"/>
    </location>
</feature>
<reference evidence="3 4" key="1">
    <citation type="submission" date="2018-01" db="EMBL/GenBank/DDBJ databases">
        <title>Draft genome sequence of Sphaerisporangium sp. 7K107.</title>
        <authorList>
            <person name="Sahin N."/>
            <person name="Saygin H."/>
            <person name="Ay H."/>
        </authorList>
    </citation>
    <scope>NUCLEOTIDE SEQUENCE [LARGE SCALE GENOMIC DNA]</scope>
    <source>
        <strain evidence="3 4">7K107</strain>
    </source>
</reference>
<dbReference type="InterPro" id="IPR042001">
    <property type="entry name" value="Sortase_F"/>
</dbReference>
<keyword evidence="2" id="KW-0472">Membrane</keyword>
<keyword evidence="1" id="KW-0378">Hydrolase</keyword>
<dbReference type="NCBIfam" id="NF033748">
    <property type="entry name" value="class_F_sortase"/>
    <property type="match status" value="1"/>
</dbReference>
<dbReference type="AlphaFoldDB" id="A0A2W2I6U1"/>
<evidence type="ECO:0000256" key="1">
    <source>
        <dbReference type="ARBA" id="ARBA00022801"/>
    </source>
</evidence>
<dbReference type="InterPro" id="IPR005754">
    <property type="entry name" value="Sortase"/>
</dbReference>
<keyword evidence="4" id="KW-1185">Reference proteome</keyword>
<dbReference type="Pfam" id="PF04203">
    <property type="entry name" value="Sortase"/>
    <property type="match status" value="1"/>
</dbReference>
<dbReference type="GO" id="GO:0016787">
    <property type="term" value="F:hydrolase activity"/>
    <property type="evidence" value="ECO:0007669"/>
    <property type="project" value="UniProtKB-KW"/>
</dbReference>
<dbReference type="EMBL" id="POUA01000099">
    <property type="protein sequence ID" value="PZG46204.1"/>
    <property type="molecule type" value="Genomic_DNA"/>
</dbReference>